<evidence type="ECO:0000313" key="1">
    <source>
        <dbReference type="EMBL" id="CAK6439325.1"/>
    </source>
</evidence>
<name>A0ABN9ZLY8_PIPNA</name>
<organism evidence="1 2">
    <name type="scientific">Pipistrellus nathusii</name>
    <name type="common">Nathusius' pipistrelle</name>
    <dbReference type="NCBI Taxonomy" id="59473"/>
    <lineage>
        <taxon>Eukaryota</taxon>
        <taxon>Metazoa</taxon>
        <taxon>Chordata</taxon>
        <taxon>Craniata</taxon>
        <taxon>Vertebrata</taxon>
        <taxon>Euteleostomi</taxon>
        <taxon>Mammalia</taxon>
        <taxon>Eutheria</taxon>
        <taxon>Laurasiatheria</taxon>
        <taxon>Chiroptera</taxon>
        <taxon>Yangochiroptera</taxon>
        <taxon>Vespertilionidae</taxon>
        <taxon>Pipistrellus</taxon>
    </lineage>
</organism>
<reference evidence="1" key="1">
    <citation type="submission" date="2023-12" db="EMBL/GenBank/DDBJ databases">
        <authorList>
            <person name="Brown T."/>
        </authorList>
    </citation>
    <scope>NUCLEOTIDE SEQUENCE</scope>
</reference>
<accession>A0ABN9ZLY8</accession>
<protein>
    <submittedName>
        <fullName evidence="1">Uncharacterized protein</fullName>
    </submittedName>
</protein>
<dbReference type="Proteomes" id="UP001314169">
    <property type="component" value="Chromosome 18"/>
</dbReference>
<sequence>MLMEMFSSHEVSHTHTYRMTHTCIHTQRRTHTCSHRLIHTYMYMHTDSELGELCGGRPAMGISAENCLCTTLDGPGWQYCSPFSPVAVPDSGMNRVSWNPFPSMKVGRHQKYTAGLGLLKKIVLNFGCLHSV</sequence>
<dbReference type="EMBL" id="OY882875">
    <property type="protein sequence ID" value="CAK6439325.1"/>
    <property type="molecule type" value="Genomic_DNA"/>
</dbReference>
<gene>
    <name evidence="1" type="ORF">MPIPNATIZW_LOCUS7631</name>
</gene>
<evidence type="ECO:0000313" key="2">
    <source>
        <dbReference type="Proteomes" id="UP001314169"/>
    </source>
</evidence>
<keyword evidence="2" id="KW-1185">Reference proteome</keyword>
<proteinExistence type="predicted"/>